<dbReference type="InterPro" id="IPR049452">
    <property type="entry name" value="Anoctamin_TM"/>
</dbReference>
<accession>K3XC92</accession>
<evidence type="ECO:0000256" key="1">
    <source>
        <dbReference type="ARBA" id="ARBA00004141"/>
    </source>
</evidence>
<organism evidence="8 9">
    <name type="scientific">Globisporangium ultimum (strain ATCC 200006 / CBS 805.95 / DAOM BR144)</name>
    <name type="common">Pythium ultimum</name>
    <dbReference type="NCBI Taxonomy" id="431595"/>
    <lineage>
        <taxon>Eukaryota</taxon>
        <taxon>Sar</taxon>
        <taxon>Stramenopiles</taxon>
        <taxon>Oomycota</taxon>
        <taxon>Peronosporomycetes</taxon>
        <taxon>Pythiales</taxon>
        <taxon>Pythiaceae</taxon>
        <taxon>Globisporangium</taxon>
    </lineage>
</organism>
<protein>
    <recommendedName>
        <fullName evidence="7">C2 domain-containing protein</fullName>
    </recommendedName>
</protein>
<reference evidence="9" key="2">
    <citation type="submission" date="2010-04" db="EMBL/GenBank/DDBJ databases">
        <authorList>
            <person name="Buell R."/>
            <person name="Hamilton J."/>
            <person name="Hostetler J."/>
        </authorList>
    </citation>
    <scope>NUCLEOTIDE SEQUENCE [LARGE SCALE GENOMIC DNA]</scope>
    <source>
        <strain evidence="9">DAOM:BR144</strain>
    </source>
</reference>
<dbReference type="GO" id="GO:0016020">
    <property type="term" value="C:membrane"/>
    <property type="evidence" value="ECO:0007669"/>
    <property type="project" value="UniProtKB-SubCell"/>
</dbReference>
<feature type="transmembrane region" description="Helical" evidence="6">
    <location>
        <begin position="785"/>
        <end position="802"/>
    </location>
</feature>
<evidence type="ECO:0000256" key="4">
    <source>
        <dbReference type="ARBA" id="ARBA00023136"/>
    </source>
</evidence>
<evidence type="ECO:0000313" key="8">
    <source>
        <dbReference type="EnsemblProtists" id="PYU1_T014841"/>
    </source>
</evidence>
<dbReference type="CDD" id="cd00030">
    <property type="entry name" value="C2"/>
    <property type="match status" value="1"/>
</dbReference>
<feature type="region of interest" description="Disordered" evidence="5">
    <location>
        <begin position="934"/>
        <end position="966"/>
    </location>
</feature>
<sequence>MAAYDSIGLSVLSPVTSPRRATRENEYYYTLVFPNTRASADGASCRISYRDAVLVLRSVTSGGNEREKLAVDEFKRAWMAKFRATPPQPQDTIQFRFFQELLREVMIQRFDAITGLFFQTSVSEDGTLLRFRFRPSSALLATMAHKAQLRVPMMAEIDPGEAYWASDPTRSQRERVQWSKADAQEELYRMFLAGKIPMDDAQLFENDKEDTAMWSRRIHALKRIADSEVMALVQQQQQDKHHPPLPMYLPYTNRASLQYLYRQIDSSALSDSCGNEGSSPFRVVDKIRLTKAIIDAEFDCEALVEQGVLVQHMCTHTHHTDTVDTSIDVLRFQWGSLLSPVRVYLQGLTDLAHLLSFQPILHVRNYFGEELALYFAYTSFYAQSLQYLCGAALFLYVARQYWSSSAADDEAAKAASAYVAIGFSFVNCAFLSVFVRKWELRERQYASEWGVTDLKHILHARPQFRGQLERSPINLRLEPHYPPHKRVMKRAVSFVLLLALSAALIGGYLLLLSSTFLRRSSSVGALWGSNLLLAVLTKCVGLPLAHISKRLNDWENYKTQIDYDANLTLKYALLQTANSFGMLWYMTFLRPFLSNDARLVRRRYRRGSTNSPHLKANENSSRRSLLPKNKIHDGVREAVDNEDEAELLEEELALDAYEGVMFDYAQVIVNFGFVTWFAALQPASCVLALIVAVLQIRIDTFKLCYLVQRPFPAQKNSIGSWLIYLRFLSLGSLLHNAAIACMIWMENLSPKPMHALHLHDLLLLKGSGGTNADLEALLLVGETEALVIFSVFGFVWFFMGLYSQADRARLKLLFWTQQKQRFLEDKYLRSIDRVADNVKELLPLGRVFLNGVHRYIATGNKAEEDAAEEIFEELRRHQLRSLEMEKRITELRDVNAEFGSLYVEVVSINILPVMDALTKAVDSFVQLKLKAGKAETDNSGGTANSEPLPRPRLKGTKSSNTSVIKKNRSPRWHEKFDFSLKTLDDTLALSIFDWELLGKNRCIGNTKLAVAEVISQTCSRDSESPIHHRLQQTTADRKHSTATRGPSGDGKPTSPAAPVMASFELPIEMPEVLLNTMHSDLLRHGHPRLSLRCGVQLHELGLLQFQQRRFQQKIETLKEAEKQFFQWK</sequence>
<feature type="transmembrane region" description="Helical" evidence="6">
    <location>
        <begin position="667"/>
        <end position="694"/>
    </location>
</feature>
<dbReference type="Pfam" id="PF04547">
    <property type="entry name" value="Anoctamin"/>
    <property type="match status" value="1"/>
</dbReference>
<dbReference type="SMART" id="SM00239">
    <property type="entry name" value="C2"/>
    <property type="match status" value="1"/>
</dbReference>
<dbReference type="InterPro" id="IPR000008">
    <property type="entry name" value="C2_dom"/>
</dbReference>
<feature type="transmembrane region" description="Helical" evidence="6">
    <location>
        <begin position="568"/>
        <end position="586"/>
    </location>
</feature>
<dbReference type="Gene3D" id="2.60.40.150">
    <property type="entry name" value="C2 domain"/>
    <property type="match status" value="1"/>
</dbReference>
<dbReference type="Proteomes" id="UP000019132">
    <property type="component" value="Unassembled WGS sequence"/>
</dbReference>
<dbReference type="InterPro" id="IPR035892">
    <property type="entry name" value="C2_domain_sf"/>
</dbReference>
<evidence type="ECO:0000256" key="6">
    <source>
        <dbReference type="SAM" id="Phobius"/>
    </source>
</evidence>
<evidence type="ECO:0000256" key="5">
    <source>
        <dbReference type="SAM" id="MobiDB-lite"/>
    </source>
</evidence>
<feature type="transmembrane region" description="Helical" evidence="6">
    <location>
        <begin position="491"/>
        <end position="512"/>
    </location>
</feature>
<feature type="transmembrane region" description="Helical" evidence="6">
    <location>
        <begin position="723"/>
        <end position="745"/>
    </location>
</feature>
<evidence type="ECO:0000256" key="2">
    <source>
        <dbReference type="ARBA" id="ARBA00022692"/>
    </source>
</evidence>
<reference evidence="9" key="1">
    <citation type="journal article" date="2010" name="Genome Biol.">
        <title>Genome sequence of the necrotrophic plant pathogen Pythium ultimum reveals original pathogenicity mechanisms and effector repertoire.</title>
        <authorList>
            <person name="Levesque C.A."/>
            <person name="Brouwer H."/>
            <person name="Cano L."/>
            <person name="Hamilton J.P."/>
            <person name="Holt C."/>
            <person name="Huitema E."/>
            <person name="Raffaele S."/>
            <person name="Robideau G.P."/>
            <person name="Thines M."/>
            <person name="Win J."/>
            <person name="Zerillo M.M."/>
            <person name="Beakes G.W."/>
            <person name="Boore J.L."/>
            <person name="Busam D."/>
            <person name="Dumas B."/>
            <person name="Ferriera S."/>
            <person name="Fuerstenberg S.I."/>
            <person name="Gachon C.M."/>
            <person name="Gaulin E."/>
            <person name="Govers F."/>
            <person name="Grenville-Briggs L."/>
            <person name="Horner N."/>
            <person name="Hostetler J."/>
            <person name="Jiang R.H."/>
            <person name="Johnson J."/>
            <person name="Krajaejun T."/>
            <person name="Lin H."/>
            <person name="Meijer H.J."/>
            <person name="Moore B."/>
            <person name="Morris P."/>
            <person name="Phuntmart V."/>
            <person name="Puiu D."/>
            <person name="Shetty J."/>
            <person name="Stajich J.E."/>
            <person name="Tripathy S."/>
            <person name="Wawra S."/>
            <person name="van West P."/>
            <person name="Whitty B.R."/>
            <person name="Coutinho P.M."/>
            <person name="Henrissat B."/>
            <person name="Martin F."/>
            <person name="Thomas P.D."/>
            <person name="Tyler B.M."/>
            <person name="De Vries R.P."/>
            <person name="Kamoun S."/>
            <person name="Yandell M."/>
            <person name="Tisserat N."/>
            <person name="Buell C.R."/>
        </authorList>
    </citation>
    <scope>NUCLEOTIDE SEQUENCE</scope>
    <source>
        <strain evidence="9">DAOM:BR144</strain>
    </source>
</reference>
<dbReference type="EMBL" id="ADOS01001592">
    <property type="status" value="NOT_ANNOTATED_CDS"/>
    <property type="molecule type" value="Genomic_DNA"/>
</dbReference>
<proteinExistence type="predicted"/>
<evidence type="ECO:0000256" key="3">
    <source>
        <dbReference type="ARBA" id="ARBA00022989"/>
    </source>
</evidence>
<feature type="transmembrane region" description="Helical" evidence="6">
    <location>
        <begin position="417"/>
        <end position="435"/>
    </location>
</feature>
<feature type="domain" description="C2" evidence="7">
    <location>
        <begin position="880"/>
        <end position="1024"/>
    </location>
</feature>
<reference evidence="8" key="3">
    <citation type="submission" date="2015-02" db="UniProtKB">
        <authorList>
            <consortium name="EnsemblProtists"/>
        </authorList>
    </citation>
    <scope>IDENTIFICATION</scope>
    <source>
        <strain evidence="8">DAOM BR144</strain>
    </source>
</reference>
<dbReference type="PANTHER" id="PTHR12308:SF73">
    <property type="entry name" value="ANOCTAMIN"/>
    <property type="match status" value="1"/>
</dbReference>
<comment type="subcellular location">
    <subcellularLocation>
        <location evidence="1">Membrane</location>
        <topology evidence="1">Multi-pass membrane protein</topology>
    </subcellularLocation>
</comment>
<dbReference type="VEuPathDB" id="FungiDB:PYU1_G014810"/>
<dbReference type="PROSITE" id="PS50004">
    <property type="entry name" value="C2"/>
    <property type="match status" value="1"/>
</dbReference>
<dbReference type="eggNOG" id="KOG2513">
    <property type="taxonomic scope" value="Eukaryota"/>
</dbReference>
<dbReference type="GO" id="GO:0005254">
    <property type="term" value="F:chloride channel activity"/>
    <property type="evidence" value="ECO:0007669"/>
    <property type="project" value="TreeGrafter"/>
</dbReference>
<dbReference type="Pfam" id="PF00168">
    <property type="entry name" value="C2"/>
    <property type="match status" value="1"/>
</dbReference>
<dbReference type="PANTHER" id="PTHR12308">
    <property type="entry name" value="ANOCTAMIN"/>
    <property type="match status" value="1"/>
</dbReference>
<dbReference type="SUPFAM" id="SSF49562">
    <property type="entry name" value="C2 domain (Calcium/lipid-binding domain, CaLB)"/>
    <property type="match status" value="1"/>
</dbReference>
<feature type="region of interest" description="Disordered" evidence="5">
    <location>
        <begin position="1021"/>
        <end position="1057"/>
    </location>
</feature>
<dbReference type="HOGENOM" id="CLU_006997_0_0_1"/>
<name>K3XC92_GLOUD</name>
<dbReference type="InterPro" id="IPR007632">
    <property type="entry name" value="Anoctamin"/>
</dbReference>
<dbReference type="AlphaFoldDB" id="K3XC92"/>
<keyword evidence="3 6" id="KW-1133">Transmembrane helix</keyword>
<keyword evidence="9" id="KW-1185">Reference proteome</keyword>
<keyword evidence="4 6" id="KW-0472">Membrane</keyword>
<dbReference type="InParanoid" id="K3XC92"/>
<dbReference type="EnsemblProtists" id="PYU1_T014841">
    <property type="protein sequence ID" value="PYU1_T014841"/>
    <property type="gene ID" value="PYU1_G014810"/>
</dbReference>
<evidence type="ECO:0000313" key="9">
    <source>
        <dbReference type="Proteomes" id="UP000019132"/>
    </source>
</evidence>
<evidence type="ECO:0000259" key="7">
    <source>
        <dbReference type="PROSITE" id="PS50004"/>
    </source>
</evidence>
<feature type="transmembrane region" description="Helical" evidence="6">
    <location>
        <begin position="524"/>
        <end position="547"/>
    </location>
</feature>
<keyword evidence="2 6" id="KW-0812">Transmembrane</keyword>
<dbReference type="OMA" id="CADETEH"/>